<keyword evidence="2" id="KW-1185">Reference proteome</keyword>
<gene>
    <name evidence="1" type="ORF">WQQ_41010</name>
</gene>
<dbReference type="SMART" id="SM01236">
    <property type="entry name" value="Haem_oxygenase_2"/>
    <property type="match status" value="1"/>
</dbReference>
<name>I8HWG1_9GAMM</name>
<dbReference type="STRING" id="1172194.WQQ_41010"/>
<comment type="caution">
    <text evidence="1">The sequence shown here is derived from an EMBL/GenBank/DDBJ whole genome shotgun (WGS) entry which is preliminary data.</text>
</comment>
<protein>
    <recommendedName>
        <fullName evidence="3">Iron-containing redox enzyme family protein</fullName>
    </recommendedName>
</protein>
<dbReference type="Gene3D" id="1.20.910.10">
    <property type="entry name" value="Heme oxygenase-like"/>
    <property type="match status" value="1"/>
</dbReference>
<dbReference type="AlphaFoldDB" id="I8HWG1"/>
<dbReference type="InterPro" id="IPR016084">
    <property type="entry name" value="Haem_Oase-like_multi-hlx"/>
</dbReference>
<evidence type="ECO:0000313" key="2">
    <source>
        <dbReference type="Proteomes" id="UP000003704"/>
    </source>
</evidence>
<sequence>MNPINSTPRLHRIGSERFHRDLAQKNVGRLQPRLPAQDWERELETEMQLRRMDIELIEAQRRELAPMLQNVPTDADGFMAWFEGLRENGPGQGDALFPWLAEQATMSQMRWFLTQEVAGEAGFDDLVALTQLGLAPQPKLELARNYWDEMGRGREEGMHGLMLSATVRELELQPKIETTVHEALALANTMLALASHRRYTYQSIGALGVVELTAPTRVCKVDEGLKRLGISAQGRRYFTLHAGLDIRHSEAWNREAIRPIVNEFPEAALAIAEGALMRLRCGERCFMRYRIELRMPAEANGRGEARAA</sequence>
<evidence type="ECO:0008006" key="3">
    <source>
        <dbReference type="Google" id="ProtNLM"/>
    </source>
</evidence>
<dbReference type="EMBL" id="AKGD01000004">
    <property type="protein sequence ID" value="EIT67666.1"/>
    <property type="molecule type" value="Genomic_DNA"/>
</dbReference>
<reference evidence="1 2" key="1">
    <citation type="journal article" date="2012" name="J. Bacteriol.">
        <title>Genome Sequence of n-Alkane-Degrading Hydrocarboniphaga effusa Strain AP103T (ATCC BAA-332T).</title>
        <authorList>
            <person name="Chang H.K."/>
            <person name="Zylstra G.J."/>
            <person name="Chae J.C."/>
        </authorList>
    </citation>
    <scope>NUCLEOTIDE SEQUENCE [LARGE SCALE GENOMIC DNA]</scope>
    <source>
        <strain evidence="1 2">AP103</strain>
    </source>
</reference>
<dbReference type="PATRIC" id="fig|1172194.4.peg.3985"/>
<dbReference type="RefSeq" id="WP_007187036.1">
    <property type="nucleotide sequence ID" value="NZ_AKGD01000004.1"/>
</dbReference>
<dbReference type="SUPFAM" id="SSF48613">
    <property type="entry name" value="Heme oxygenase-like"/>
    <property type="match status" value="1"/>
</dbReference>
<dbReference type="OrthoDB" id="277294at2"/>
<dbReference type="Pfam" id="PF14518">
    <property type="entry name" value="Haem_oxygenas_2"/>
    <property type="match status" value="1"/>
</dbReference>
<organism evidence="1 2">
    <name type="scientific">Hydrocarboniphaga effusa AP103</name>
    <dbReference type="NCBI Taxonomy" id="1172194"/>
    <lineage>
        <taxon>Bacteria</taxon>
        <taxon>Pseudomonadati</taxon>
        <taxon>Pseudomonadota</taxon>
        <taxon>Gammaproteobacteria</taxon>
        <taxon>Nevskiales</taxon>
        <taxon>Nevskiaceae</taxon>
        <taxon>Hydrocarboniphaga</taxon>
    </lineage>
</organism>
<dbReference type="Proteomes" id="UP000003704">
    <property type="component" value="Unassembled WGS sequence"/>
</dbReference>
<accession>I8HWG1</accession>
<proteinExistence type="predicted"/>
<evidence type="ECO:0000313" key="1">
    <source>
        <dbReference type="EMBL" id="EIT67666.1"/>
    </source>
</evidence>